<evidence type="ECO:0000313" key="2">
    <source>
        <dbReference type="EMBL" id="SEV86027.1"/>
    </source>
</evidence>
<sequence>MQWTVLSDNRSCNPALETEHGLSILLATEQHKILLDTGASDVFIRNAELLGVDLNDVDSVFISHGHSDHAGGLRYFLESNRQARTAFKVIVSPDAMSGRFFSKRGNLHSITTEWPEIDDDRLVLTDQTCEIAKGIYVIAHIPQMHPMPKGNKNLYVQDAHGDYIHDDFRHELALYVDGLLFTGCAHSGLENILAACPWPVHTVVGGFHLLDGQERDEEIKALAQRLTERYPETQFYTSHCTGDMVYEVMKGVMGEQLLSFRCGTVISQL</sequence>
<organism evidence="2 3">
    <name type="scientific">Prevotella aff. ruminicola Tc2-24</name>
    <dbReference type="NCBI Taxonomy" id="81582"/>
    <lineage>
        <taxon>Bacteria</taxon>
        <taxon>Pseudomonadati</taxon>
        <taxon>Bacteroidota</taxon>
        <taxon>Bacteroidia</taxon>
        <taxon>Bacteroidales</taxon>
        <taxon>Prevotellaceae</taxon>
        <taxon>Prevotella</taxon>
    </lineage>
</organism>
<dbReference type="PANTHER" id="PTHR13754">
    <property type="entry name" value="METALLO-BETA-LACTAMASE SUPERFAMILY PROTEIN"/>
    <property type="match status" value="1"/>
</dbReference>
<dbReference type="GO" id="GO:0016740">
    <property type="term" value="F:transferase activity"/>
    <property type="evidence" value="ECO:0007669"/>
    <property type="project" value="TreeGrafter"/>
</dbReference>
<reference evidence="2 3" key="1">
    <citation type="submission" date="2016-10" db="EMBL/GenBank/DDBJ databases">
        <authorList>
            <person name="de Groot N.N."/>
        </authorList>
    </citation>
    <scope>NUCLEOTIDE SEQUENCE [LARGE SCALE GENOMIC DNA]</scope>
    <source>
        <strain evidence="2 3">TC2-24</strain>
    </source>
</reference>
<dbReference type="SMART" id="SM00849">
    <property type="entry name" value="Lactamase_B"/>
    <property type="match status" value="1"/>
</dbReference>
<protein>
    <submittedName>
        <fullName evidence="2">7,8-dihydropterin-6-yl-methyl-4-(Beta-D-ribofuranosyl)aminobenzene 5'-phosphate synthase</fullName>
    </submittedName>
</protein>
<dbReference type="CDD" id="cd07713">
    <property type="entry name" value="DHPS-like_MBL-fold"/>
    <property type="match status" value="1"/>
</dbReference>
<dbReference type="SUPFAM" id="SSF56281">
    <property type="entry name" value="Metallo-hydrolase/oxidoreductase"/>
    <property type="match status" value="1"/>
</dbReference>
<dbReference type="PANTHER" id="PTHR13754:SF13">
    <property type="entry name" value="METALLO-BETA-LACTAMASE SUPERFAMILY PROTEIN (AFU_ORTHOLOGUE AFUA_3G07630)"/>
    <property type="match status" value="1"/>
</dbReference>
<feature type="domain" description="Metallo-beta-lactamase" evidence="1">
    <location>
        <begin position="20"/>
        <end position="239"/>
    </location>
</feature>
<keyword evidence="3" id="KW-1185">Reference proteome</keyword>
<accession>A0A1I0MC54</accession>
<proteinExistence type="predicted"/>
<name>A0A1I0MC54_9BACT</name>
<dbReference type="RefSeq" id="WP_091914531.1">
    <property type="nucleotide sequence ID" value="NZ_FOIQ01000001.1"/>
</dbReference>
<dbReference type="Pfam" id="PF00753">
    <property type="entry name" value="Lactamase_B"/>
    <property type="match status" value="1"/>
</dbReference>
<dbReference type="InterPro" id="IPR001279">
    <property type="entry name" value="Metallo-B-lactamas"/>
</dbReference>
<dbReference type="Gene3D" id="3.60.15.10">
    <property type="entry name" value="Ribonuclease Z/Hydroxyacylglutathione hydrolase-like"/>
    <property type="match status" value="1"/>
</dbReference>
<gene>
    <name evidence="2" type="ORF">SAMN04487850_0541</name>
</gene>
<evidence type="ECO:0000259" key="1">
    <source>
        <dbReference type="SMART" id="SM00849"/>
    </source>
</evidence>
<dbReference type="InterPro" id="IPR036866">
    <property type="entry name" value="RibonucZ/Hydroxyglut_hydro"/>
</dbReference>
<dbReference type="InterPro" id="IPR052926">
    <property type="entry name" value="Metallo-beta-lactamase_dom"/>
</dbReference>
<dbReference type="EMBL" id="FOIQ01000001">
    <property type="protein sequence ID" value="SEV86027.1"/>
    <property type="molecule type" value="Genomic_DNA"/>
</dbReference>
<dbReference type="InterPro" id="IPR041712">
    <property type="entry name" value="DHPS-like_MBL-fold"/>
</dbReference>
<dbReference type="Proteomes" id="UP000199373">
    <property type="component" value="Unassembled WGS sequence"/>
</dbReference>
<dbReference type="AlphaFoldDB" id="A0A1I0MC54"/>
<evidence type="ECO:0000313" key="3">
    <source>
        <dbReference type="Proteomes" id="UP000199373"/>
    </source>
</evidence>